<dbReference type="GO" id="GO:0016020">
    <property type="term" value="C:membrane"/>
    <property type="evidence" value="ECO:0007669"/>
    <property type="project" value="UniProtKB-SubCell"/>
</dbReference>
<organism evidence="7 8">
    <name type="scientific">Angiostrongylus cantonensis</name>
    <name type="common">Rat lungworm</name>
    <dbReference type="NCBI Taxonomy" id="6313"/>
    <lineage>
        <taxon>Eukaryota</taxon>
        <taxon>Metazoa</taxon>
        <taxon>Ecdysozoa</taxon>
        <taxon>Nematoda</taxon>
        <taxon>Chromadorea</taxon>
        <taxon>Rhabditida</taxon>
        <taxon>Rhabditina</taxon>
        <taxon>Rhabditomorpha</taxon>
        <taxon>Strongyloidea</taxon>
        <taxon>Metastrongylidae</taxon>
        <taxon>Angiostrongylus</taxon>
    </lineage>
</organism>
<reference evidence="7" key="1">
    <citation type="submission" date="2012-09" db="EMBL/GenBank/DDBJ databases">
        <authorList>
            <person name="Martin A.A."/>
        </authorList>
    </citation>
    <scope>NUCLEOTIDE SEQUENCE</scope>
</reference>
<dbReference type="GO" id="GO:0022857">
    <property type="term" value="F:transmembrane transporter activity"/>
    <property type="evidence" value="ECO:0007669"/>
    <property type="project" value="InterPro"/>
</dbReference>
<keyword evidence="2 5" id="KW-0812">Transmembrane</keyword>
<feature type="transmembrane region" description="Helical" evidence="5">
    <location>
        <begin position="143"/>
        <end position="164"/>
    </location>
</feature>
<dbReference type="AlphaFoldDB" id="A0A158P6L8"/>
<proteinExistence type="predicted"/>
<dbReference type="WBParaSite" id="ACAC_0000123601-mRNA-1">
    <property type="protein sequence ID" value="ACAC_0000123601-mRNA-1"/>
    <property type="gene ID" value="ACAC_0000123601"/>
</dbReference>
<feature type="transmembrane region" description="Helical" evidence="5">
    <location>
        <begin position="336"/>
        <end position="360"/>
    </location>
</feature>
<dbReference type="Pfam" id="PF07690">
    <property type="entry name" value="MFS_1"/>
    <property type="match status" value="1"/>
</dbReference>
<evidence type="ECO:0000313" key="7">
    <source>
        <dbReference type="Proteomes" id="UP000035642"/>
    </source>
</evidence>
<dbReference type="FunFam" id="1.20.1250.20:FF:000355">
    <property type="entry name" value="SLC (SoLute Carrier) homolog"/>
    <property type="match status" value="1"/>
</dbReference>
<evidence type="ECO:0000256" key="1">
    <source>
        <dbReference type="ARBA" id="ARBA00004141"/>
    </source>
</evidence>
<feature type="domain" description="Major facilitator superfamily (MFS) profile" evidence="6">
    <location>
        <begin position="20"/>
        <end position="453"/>
    </location>
</feature>
<keyword evidence="4 5" id="KW-0472">Membrane</keyword>
<dbReference type="PANTHER" id="PTHR11662:SF72">
    <property type="entry name" value="MAJOR FACILITATOR SUPERFAMILY (MFS) PROFILE DOMAIN-CONTAINING PROTEIN"/>
    <property type="match status" value="1"/>
</dbReference>
<keyword evidence="7" id="KW-1185">Reference proteome</keyword>
<dbReference type="PROSITE" id="PS50850">
    <property type="entry name" value="MFS"/>
    <property type="match status" value="1"/>
</dbReference>
<evidence type="ECO:0000256" key="4">
    <source>
        <dbReference type="ARBA" id="ARBA00023136"/>
    </source>
</evidence>
<dbReference type="SUPFAM" id="SSF103473">
    <property type="entry name" value="MFS general substrate transporter"/>
    <property type="match status" value="1"/>
</dbReference>
<feature type="transmembrane region" description="Helical" evidence="5">
    <location>
        <begin position="115"/>
        <end position="137"/>
    </location>
</feature>
<dbReference type="GO" id="GO:0006820">
    <property type="term" value="P:monoatomic anion transport"/>
    <property type="evidence" value="ECO:0007669"/>
    <property type="project" value="TreeGrafter"/>
</dbReference>
<dbReference type="InterPro" id="IPR050382">
    <property type="entry name" value="MFS_Na/Anion_cotransporter"/>
</dbReference>
<dbReference type="InterPro" id="IPR036259">
    <property type="entry name" value="MFS_trans_sf"/>
</dbReference>
<feature type="transmembrane region" description="Helical" evidence="5">
    <location>
        <begin position="304"/>
        <end position="324"/>
    </location>
</feature>
<dbReference type="PANTHER" id="PTHR11662">
    <property type="entry name" value="SOLUTE CARRIER FAMILY 17"/>
    <property type="match status" value="1"/>
</dbReference>
<protein>
    <submittedName>
        <fullName evidence="8">MFS domain-containing protein</fullName>
    </submittedName>
</protein>
<evidence type="ECO:0000256" key="5">
    <source>
        <dbReference type="SAM" id="Phobius"/>
    </source>
</evidence>
<evidence type="ECO:0000256" key="2">
    <source>
        <dbReference type="ARBA" id="ARBA00022692"/>
    </source>
</evidence>
<feature type="transmembrane region" description="Helical" evidence="5">
    <location>
        <begin position="211"/>
        <end position="228"/>
    </location>
</feature>
<comment type="subcellular location">
    <subcellularLocation>
        <location evidence="1">Membrane</location>
        <topology evidence="1">Multi-pass membrane protein</topology>
    </subcellularLocation>
</comment>
<keyword evidence="3 5" id="KW-1133">Transmembrane helix</keyword>
<evidence type="ECO:0000259" key="6">
    <source>
        <dbReference type="PROSITE" id="PS50850"/>
    </source>
</evidence>
<name>A0A158P6L8_ANGCA</name>
<dbReference type="Proteomes" id="UP000035642">
    <property type="component" value="Unassembled WGS sequence"/>
</dbReference>
<dbReference type="STRING" id="6313.A0A158P6L8"/>
<reference evidence="8" key="2">
    <citation type="submission" date="2016-04" db="UniProtKB">
        <authorList>
            <consortium name="WormBaseParasite"/>
        </authorList>
    </citation>
    <scope>IDENTIFICATION</scope>
</reference>
<sequence>MTTRLWSWRSVRLRVAVCIALALTIEGLMRSNLNMAMVCMLNETAFVDDRALRAINHSTKCEELRFGNEKVYKYNGDLIWTSQQRAVIFASFYAGGLIATLITERLNRCMGAKRLVLYGAIVNVLGTFATPTVASFFGPIPMVVLRFIMGFGQGLLWPCMSVLVGHWFPATEKSTALAIATTGNQLSVVIAMFATAELCQLPLFGGWPMAFHTYGVLGVLLCILWQIFVEDIPAHALGITDEEVQVITNSTVDDSTNWMQLLSSPVVWSIAGSAFAHNFITVGTVTYLPFYYKTVLNMSLTSNGILSALPFIFQFISKILYAGFADESKNRGWMSFTGVTKICNSSASLGLVVCFVLLCFCDCTHRLAAVVLVCLAMAFVSGYIPGYNTSVVSIAPSQTAAIASFSRIWAQIASSLSPYQIGALTKQVLWKIIFCDTVTPTKEEKTEKDELDL</sequence>
<accession>A0A158P6L8</accession>
<evidence type="ECO:0000313" key="8">
    <source>
        <dbReference type="WBParaSite" id="ACAC_0000123601-mRNA-1"/>
    </source>
</evidence>
<dbReference type="InterPro" id="IPR011701">
    <property type="entry name" value="MFS"/>
</dbReference>
<feature type="transmembrane region" description="Helical" evidence="5">
    <location>
        <begin position="367"/>
        <end position="384"/>
    </location>
</feature>
<feature type="transmembrane region" description="Helical" evidence="5">
    <location>
        <begin position="86"/>
        <end position="103"/>
    </location>
</feature>
<dbReference type="Gene3D" id="1.20.1250.20">
    <property type="entry name" value="MFS general substrate transporter like domains"/>
    <property type="match status" value="2"/>
</dbReference>
<evidence type="ECO:0000256" key="3">
    <source>
        <dbReference type="ARBA" id="ARBA00022989"/>
    </source>
</evidence>
<dbReference type="InterPro" id="IPR020846">
    <property type="entry name" value="MFS_dom"/>
</dbReference>
<feature type="transmembrane region" description="Helical" evidence="5">
    <location>
        <begin position="266"/>
        <end position="292"/>
    </location>
</feature>